<keyword evidence="2" id="KW-0238">DNA-binding</keyword>
<dbReference type="PROSITE" id="PS00041">
    <property type="entry name" value="HTH_ARAC_FAMILY_1"/>
    <property type="match status" value="1"/>
</dbReference>
<dbReference type="Pfam" id="PF14525">
    <property type="entry name" value="AraC_binding_2"/>
    <property type="match status" value="1"/>
</dbReference>
<evidence type="ECO:0000256" key="1">
    <source>
        <dbReference type="ARBA" id="ARBA00023015"/>
    </source>
</evidence>
<sequence>MQREKPGSSLTFKGNNADEFSAILSRCKAPGRVEALRDAGFSAEYDFVAAGALGVGRAAYQGGLTFHQKAEDSKFLIYVPLSGAATISSSNRHHISEPGKGTIIDMTSLSDIVINGDREHLSLIIDQSGVVRLLSAMLEQPVSGSIDLALEFDLCLEAGLAFSRLTKILATGLNDDASLLQSPAALSSLSTGLIHLLLENVPHRFSGALARQPTLPSPRHIRRAIDFMQANLSQSISISDVAQASQVGIRSLQEGFKRFKGMSPMAYLANLRLEAVHRDLIMTNSATTVAAIAQKWGFTHQGRFSGDYRKSYGCLPSQTLRSGHSSDPDGR</sequence>
<keyword evidence="3" id="KW-0804">Transcription</keyword>
<dbReference type="Pfam" id="PF12833">
    <property type="entry name" value="HTH_18"/>
    <property type="match status" value="1"/>
</dbReference>
<evidence type="ECO:0000256" key="3">
    <source>
        <dbReference type="ARBA" id="ARBA00023163"/>
    </source>
</evidence>
<dbReference type="InterPro" id="IPR018062">
    <property type="entry name" value="HTH_AraC-typ_CS"/>
</dbReference>
<dbReference type="PANTHER" id="PTHR46796">
    <property type="entry name" value="HTH-TYPE TRANSCRIPTIONAL ACTIVATOR RHAS-RELATED"/>
    <property type="match status" value="1"/>
</dbReference>
<gene>
    <name evidence="5" type="ORF">A4U53_38045</name>
</gene>
<evidence type="ECO:0000259" key="4">
    <source>
        <dbReference type="PROSITE" id="PS01124"/>
    </source>
</evidence>
<dbReference type="GO" id="GO:0043565">
    <property type="term" value="F:sequence-specific DNA binding"/>
    <property type="evidence" value="ECO:0007669"/>
    <property type="project" value="InterPro"/>
</dbReference>
<evidence type="ECO:0000256" key="2">
    <source>
        <dbReference type="ARBA" id="ARBA00023125"/>
    </source>
</evidence>
<proteinExistence type="predicted"/>
<keyword evidence="1" id="KW-0805">Transcription regulation</keyword>
<dbReference type="InterPro" id="IPR035418">
    <property type="entry name" value="AraC-bd_2"/>
</dbReference>
<dbReference type="PANTHER" id="PTHR46796:SF12">
    <property type="entry name" value="HTH-TYPE DNA-BINDING TRANSCRIPTIONAL ACTIVATOR EUTR"/>
    <property type="match status" value="1"/>
</dbReference>
<organism evidence="5">
    <name type="scientific">Rhizobium leguminosarum</name>
    <dbReference type="NCBI Taxonomy" id="384"/>
    <lineage>
        <taxon>Bacteria</taxon>
        <taxon>Pseudomonadati</taxon>
        <taxon>Pseudomonadota</taxon>
        <taxon>Alphaproteobacteria</taxon>
        <taxon>Hyphomicrobiales</taxon>
        <taxon>Rhizobiaceae</taxon>
        <taxon>Rhizobium/Agrobacterium group</taxon>
        <taxon>Rhizobium</taxon>
    </lineage>
</organism>
<dbReference type="GO" id="GO:0003700">
    <property type="term" value="F:DNA-binding transcription factor activity"/>
    <property type="evidence" value="ECO:0007669"/>
    <property type="project" value="InterPro"/>
</dbReference>
<dbReference type="PROSITE" id="PS01124">
    <property type="entry name" value="HTH_ARAC_FAMILY_2"/>
    <property type="match status" value="1"/>
</dbReference>
<dbReference type="InterPro" id="IPR018060">
    <property type="entry name" value="HTH_AraC"/>
</dbReference>
<dbReference type="SMART" id="SM00342">
    <property type="entry name" value="HTH_ARAC"/>
    <property type="match status" value="1"/>
</dbReference>
<dbReference type="InterPro" id="IPR009057">
    <property type="entry name" value="Homeodomain-like_sf"/>
</dbReference>
<feature type="domain" description="HTH araC/xylS-type" evidence="4">
    <location>
        <begin position="222"/>
        <end position="322"/>
    </location>
</feature>
<reference evidence="5" key="1">
    <citation type="submission" date="2016-04" db="EMBL/GenBank/DDBJ databases">
        <title>Fast-growing isolate from the root nodules of Vavilovia formosa.</title>
        <authorList>
            <person name="Kimeklis A."/>
            <person name="Safronova V."/>
            <person name="Belimov A."/>
            <person name="Andronov E."/>
        </authorList>
    </citation>
    <scope>NUCLEOTIDE SEQUENCE [LARGE SCALE GENOMIC DNA]</scope>
    <source>
        <strain evidence="5">Vaf-46</strain>
    </source>
</reference>
<dbReference type="EMBL" id="LWBS01000042">
    <property type="protein sequence ID" value="OAP96600.1"/>
    <property type="molecule type" value="Genomic_DNA"/>
</dbReference>
<dbReference type="InterPro" id="IPR050204">
    <property type="entry name" value="AraC_XylS_family_regulators"/>
</dbReference>
<dbReference type="SUPFAM" id="SSF46689">
    <property type="entry name" value="Homeodomain-like"/>
    <property type="match status" value="2"/>
</dbReference>
<dbReference type="Gene3D" id="1.10.10.60">
    <property type="entry name" value="Homeodomain-like"/>
    <property type="match status" value="1"/>
</dbReference>
<evidence type="ECO:0000313" key="5">
    <source>
        <dbReference type="EMBL" id="OAP96600.1"/>
    </source>
</evidence>
<comment type="caution">
    <text evidence="5">The sequence shown here is derived from an EMBL/GenBank/DDBJ whole genome shotgun (WGS) entry which is preliminary data.</text>
</comment>
<dbReference type="AlphaFoldDB" id="A0A179BZF6"/>
<protein>
    <submittedName>
        <fullName evidence="5">Transcriptional regulator</fullName>
    </submittedName>
</protein>
<accession>A0A179BZF6</accession>
<name>A0A179BZF6_RHILE</name>